<reference evidence="2 3" key="1">
    <citation type="journal article" date="2014" name="BMC Genomics">
        <title>Comparative genomics of the major fungal agents of human and animal Sporotrichosis: Sporothrix schenckii and Sporothrix brasiliensis.</title>
        <authorList>
            <person name="Teixeira M.M."/>
            <person name="de Almeida L.G."/>
            <person name="Kubitschek-Barreira P."/>
            <person name="Alves F.L."/>
            <person name="Kioshima E.S."/>
            <person name="Abadio A.K."/>
            <person name="Fernandes L."/>
            <person name="Derengowski L.S."/>
            <person name="Ferreira K.S."/>
            <person name="Souza R.C."/>
            <person name="Ruiz J.C."/>
            <person name="de Andrade N.C."/>
            <person name="Paes H.C."/>
            <person name="Nicola A.M."/>
            <person name="Albuquerque P."/>
            <person name="Gerber A.L."/>
            <person name="Martins V.P."/>
            <person name="Peconick L.D."/>
            <person name="Neto A.V."/>
            <person name="Chaucanez C.B."/>
            <person name="Silva P.A."/>
            <person name="Cunha O.L."/>
            <person name="de Oliveira F.F."/>
            <person name="dos Santos T.C."/>
            <person name="Barros A.L."/>
            <person name="Soares M.A."/>
            <person name="de Oliveira L.M."/>
            <person name="Marini M.M."/>
            <person name="Villalobos-Duno H."/>
            <person name="Cunha M.M."/>
            <person name="de Hoog S."/>
            <person name="da Silveira J.F."/>
            <person name="Henrissat B."/>
            <person name="Nino-Vega G.A."/>
            <person name="Cisalpino P.S."/>
            <person name="Mora-Montes H.M."/>
            <person name="Almeida S.R."/>
            <person name="Stajich J.E."/>
            <person name="Lopes-Bezerra L.M."/>
            <person name="Vasconcelos A.T."/>
            <person name="Felipe M.S."/>
        </authorList>
    </citation>
    <scope>NUCLEOTIDE SEQUENCE [LARGE SCALE GENOMIC DNA]</scope>
    <source>
        <strain evidence="2 3">1099-18</strain>
    </source>
</reference>
<accession>A0A0F2M252</accession>
<reference evidence="2 3" key="2">
    <citation type="journal article" date="2015" name="Eukaryot. Cell">
        <title>Asexual propagation of a virulent clone complex in a human and feline outbreak of sporotrichosis.</title>
        <authorList>
            <person name="Teixeira Mde M."/>
            <person name="Rodrigues A.M."/>
            <person name="Tsui C.K."/>
            <person name="de Almeida L.G."/>
            <person name="Van Diepeningen A.D."/>
            <person name="van den Ende B.G."/>
            <person name="Fernandes G.F."/>
            <person name="Kano R."/>
            <person name="Hamelin R.C."/>
            <person name="Lopes-Bezerra L.M."/>
            <person name="Vasconcelos A.T."/>
            <person name="de Hoog S."/>
            <person name="de Camargo Z.P."/>
            <person name="Felipe M.S."/>
        </authorList>
    </citation>
    <scope>NUCLEOTIDE SEQUENCE [LARGE SCALE GENOMIC DNA]</scope>
    <source>
        <strain evidence="2 3">1099-18</strain>
    </source>
</reference>
<organism evidence="2 3">
    <name type="scientific">Sporothrix schenckii 1099-18</name>
    <dbReference type="NCBI Taxonomy" id="1397361"/>
    <lineage>
        <taxon>Eukaryota</taxon>
        <taxon>Fungi</taxon>
        <taxon>Dikarya</taxon>
        <taxon>Ascomycota</taxon>
        <taxon>Pezizomycotina</taxon>
        <taxon>Sordariomycetes</taxon>
        <taxon>Sordariomycetidae</taxon>
        <taxon>Ophiostomatales</taxon>
        <taxon>Ophiostomataceae</taxon>
        <taxon>Sporothrix</taxon>
    </lineage>
</organism>
<dbReference type="KEGG" id="ssck:SPSK_04648"/>
<gene>
    <name evidence="2" type="ORF">SPSK_04648</name>
</gene>
<sequence length="137" mass="14421">MAKVGTDWLLGLLMVCCQVSMPGGGLDRCMNGGVTLENVLMQQIAAATWTDQDCARREPRNAVRFIVLGAGGVLVWSGKKGIADVSDQVSEANSRTGGHALGLSRCAGQLRKTGQGPKGQGTGNFWNWALKVTGVCE</sequence>
<proteinExistence type="predicted"/>
<feature type="signal peptide" evidence="1">
    <location>
        <begin position="1"/>
        <end position="25"/>
    </location>
</feature>
<evidence type="ECO:0000313" key="2">
    <source>
        <dbReference type="EMBL" id="KJR83169.1"/>
    </source>
</evidence>
<keyword evidence="1" id="KW-0732">Signal</keyword>
<dbReference type="AlphaFoldDB" id="A0A0F2M252"/>
<dbReference type="OrthoDB" id="10319914at2759"/>
<dbReference type="VEuPathDB" id="FungiDB:SPSK_04648"/>
<evidence type="ECO:0000313" key="3">
    <source>
        <dbReference type="Proteomes" id="UP000033710"/>
    </source>
</evidence>
<dbReference type="Proteomes" id="UP000033710">
    <property type="component" value="Unassembled WGS sequence"/>
</dbReference>
<dbReference type="GeneID" id="27666725"/>
<dbReference type="EMBL" id="AXCR01000010">
    <property type="protein sequence ID" value="KJR83169.1"/>
    <property type="molecule type" value="Genomic_DNA"/>
</dbReference>
<evidence type="ECO:0000256" key="1">
    <source>
        <dbReference type="SAM" id="SignalP"/>
    </source>
</evidence>
<name>A0A0F2M252_SPOSC</name>
<feature type="chain" id="PRO_5002454681" description="Killer toxin Kp4 domain-containing protein" evidence="1">
    <location>
        <begin position="26"/>
        <end position="137"/>
    </location>
</feature>
<protein>
    <recommendedName>
        <fullName evidence="4">Killer toxin Kp4 domain-containing protein</fullName>
    </recommendedName>
</protein>
<evidence type="ECO:0008006" key="4">
    <source>
        <dbReference type="Google" id="ProtNLM"/>
    </source>
</evidence>
<comment type="caution">
    <text evidence="2">The sequence shown here is derived from an EMBL/GenBank/DDBJ whole genome shotgun (WGS) entry which is preliminary data.</text>
</comment>
<dbReference type="RefSeq" id="XP_016585845.1">
    <property type="nucleotide sequence ID" value="XM_016731448.1"/>
</dbReference>